<dbReference type="PANTHER" id="PTHR32071:SF119">
    <property type="entry name" value="SIGMA L-DEPENDENT TRANSCRIPTIONAL REGULATOR YPLP-RELATED"/>
    <property type="match status" value="1"/>
</dbReference>
<dbReference type="GO" id="GO:0006355">
    <property type="term" value="P:regulation of DNA-templated transcription"/>
    <property type="evidence" value="ECO:0007669"/>
    <property type="project" value="InterPro"/>
</dbReference>
<accession>A0A7C1BBS5</accession>
<dbReference type="InterPro" id="IPR002078">
    <property type="entry name" value="Sigma_54_int"/>
</dbReference>
<dbReference type="InterPro" id="IPR058031">
    <property type="entry name" value="AAA_lid_NorR"/>
</dbReference>
<dbReference type="SMART" id="SM00382">
    <property type="entry name" value="AAA"/>
    <property type="match status" value="1"/>
</dbReference>
<dbReference type="PANTHER" id="PTHR32071">
    <property type="entry name" value="TRANSCRIPTIONAL REGULATORY PROTEIN"/>
    <property type="match status" value="1"/>
</dbReference>
<keyword evidence="3" id="KW-0805">Transcription regulation</keyword>
<evidence type="ECO:0000256" key="1">
    <source>
        <dbReference type="ARBA" id="ARBA00022741"/>
    </source>
</evidence>
<dbReference type="PROSITE" id="PS50045">
    <property type="entry name" value="SIGMA54_INTERACT_4"/>
    <property type="match status" value="1"/>
</dbReference>
<protein>
    <submittedName>
        <fullName evidence="8">Sigma-54-dependent Fis family transcriptional regulator</fullName>
    </submittedName>
</protein>
<keyword evidence="4" id="KW-0238">DNA-binding</keyword>
<dbReference type="Gene3D" id="1.10.8.60">
    <property type="match status" value="1"/>
</dbReference>
<dbReference type="GO" id="GO:0043565">
    <property type="term" value="F:sequence-specific DNA binding"/>
    <property type="evidence" value="ECO:0007669"/>
    <property type="project" value="InterPro"/>
</dbReference>
<feature type="non-terminal residue" evidence="8">
    <location>
        <position position="1"/>
    </location>
</feature>
<feature type="coiled-coil region" evidence="6">
    <location>
        <begin position="82"/>
        <end position="109"/>
    </location>
</feature>
<evidence type="ECO:0000256" key="3">
    <source>
        <dbReference type="ARBA" id="ARBA00023015"/>
    </source>
</evidence>
<dbReference type="InterPro" id="IPR003018">
    <property type="entry name" value="GAF"/>
</dbReference>
<dbReference type="EMBL" id="DRBW01000145">
    <property type="protein sequence ID" value="HDM90270.1"/>
    <property type="molecule type" value="Genomic_DNA"/>
</dbReference>
<dbReference type="InterPro" id="IPR002197">
    <property type="entry name" value="HTH_Fis"/>
</dbReference>
<dbReference type="SUPFAM" id="SSF55781">
    <property type="entry name" value="GAF domain-like"/>
    <property type="match status" value="1"/>
</dbReference>
<dbReference type="InterPro" id="IPR025944">
    <property type="entry name" value="Sigma_54_int_dom_CS"/>
</dbReference>
<sequence length="408" mass="46079">LNVINRVLTTASPILTHDVRTDGELSDSRSLLVRGIRSILAVPLFVKEKLTGLIYLESGTKNLFVGEDLEFLKAFANIIGVALENAEDYEDLERENRDLKARLGEGDIKIIGRSPLIKRAVELADLYASSRAPILLTGPSGSGKELLARYIHKRGNYAGKFVPQNCGAIPSDLLESELFGYKRGAFTGATADKKGLIEEAKEGVLFLDEIGELPLPLQVKLLRFLQDGEFRRIGDNRVRKVRTRIIAATNRDLEKMVKEGKFREDLYFRISVLRIDLPALADRKEDIPILTNYLIRKFSRSENKRVQGIEKEALDRLIEYDWPGNIRQLENVILRAVISARGEYIKAEDISFFLEVGSGGRRLKTLEDMEKEYVREVLKMVGGNKTKAAEILGITTRGLQYKLKRWGF</sequence>
<feature type="domain" description="Sigma-54 factor interaction" evidence="7">
    <location>
        <begin position="110"/>
        <end position="338"/>
    </location>
</feature>
<proteinExistence type="predicted"/>
<evidence type="ECO:0000256" key="6">
    <source>
        <dbReference type="SAM" id="Coils"/>
    </source>
</evidence>
<dbReference type="Proteomes" id="UP000885931">
    <property type="component" value="Unassembled WGS sequence"/>
</dbReference>
<dbReference type="Pfam" id="PF25601">
    <property type="entry name" value="AAA_lid_14"/>
    <property type="match status" value="1"/>
</dbReference>
<evidence type="ECO:0000256" key="5">
    <source>
        <dbReference type="ARBA" id="ARBA00023163"/>
    </source>
</evidence>
<dbReference type="Pfam" id="PF00158">
    <property type="entry name" value="Sigma54_activat"/>
    <property type="match status" value="1"/>
</dbReference>
<dbReference type="Pfam" id="PF01590">
    <property type="entry name" value="GAF"/>
    <property type="match status" value="1"/>
</dbReference>
<keyword evidence="2" id="KW-0067">ATP-binding</keyword>
<evidence type="ECO:0000256" key="4">
    <source>
        <dbReference type="ARBA" id="ARBA00023125"/>
    </source>
</evidence>
<dbReference type="Gene3D" id="3.30.450.40">
    <property type="match status" value="1"/>
</dbReference>
<dbReference type="Gene3D" id="3.40.50.300">
    <property type="entry name" value="P-loop containing nucleotide triphosphate hydrolases"/>
    <property type="match status" value="1"/>
</dbReference>
<keyword evidence="6" id="KW-0175">Coiled coil</keyword>
<comment type="caution">
    <text evidence="8">The sequence shown here is derived from an EMBL/GenBank/DDBJ whole genome shotgun (WGS) entry which is preliminary data.</text>
</comment>
<dbReference type="SUPFAM" id="SSF52540">
    <property type="entry name" value="P-loop containing nucleoside triphosphate hydrolases"/>
    <property type="match status" value="1"/>
</dbReference>
<reference evidence="8" key="1">
    <citation type="journal article" date="2020" name="mSystems">
        <title>Genome- and Community-Level Interaction Insights into Carbon Utilization and Element Cycling Functions of Hydrothermarchaeota in Hydrothermal Sediment.</title>
        <authorList>
            <person name="Zhou Z."/>
            <person name="Liu Y."/>
            <person name="Xu W."/>
            <person name="Pan J."/>
            <person name="Luo Z.H."/>
            <person name="Li M."/>
        </authorList>
    </citation>
    <scope>NUCLEOTIDE SEQUENCE [LARGE SCALE GENOMIC DNA]</scope>
    <source>
        <strain evidence="8">HyVt-237</strain>
    </source>
</reference>
<dbReference type="InterPro" id="IPR009057">
    <property type="entry name" value="Homeodomain-like_sf"/>
</dbReference>
<dbReference type="SUPFAM" id="SSF46689">
    <property type="entry name" value="Homeodomain-like"/>
    <property type="match status" value="1"/>
</dbReference>
<keyword evidence="5" id="KW-0804">Transcription</keyword>
<name>A0A7C1BBS5_UNCW3</name>
<evidence type="ECO:0000313" key="8">
    <source>
        <dbReference type="EMBL" id="HDM90270.1"/>
    </source>
</evidence>
<dbReference type="FunFam" id="3.40.50.300:FF:000006">
    <property type="entry name" value="DNA-binding transcriptional regulator NtrC"/>
    <property type="match status" value="1"/>
</dbReference>
<keyword evidence="1" id="KW-0547">Nucleotide-binding</keyword>
<dbReference type="Gene3D" id="1.10.10.60">
    <property type="entry name" value="Homeodomain-like"/>
    <property type="match status" value="1"/>
</dbReference>
<evidence type="ECO:0000259" key="7">
    <source>
        <dbReference type="PROSITE" id="PS50045"/>
    </source>
</evidence>
<dbReference type="GO" id="GO:0005524">
    <property type="term" value="F:ATP binding"/>
    <property type="evidence" value="ECO:0007669"/>
    <property type="project" value="UniProtKB-KW"/>
</dbReference>
<dbReference type="InterPro" id="IPR027417">
    <property type="entry name" value="P-loop_NTPase"/>
</dbReference>
<gene>
    <name evidence="8" type="ORF">ENG67_03565</name>
</gene>
<dbReference type="CDD" id="cd00009">
    <property type="entry name" value="AAA"/>
    <property type="match status" value="1"/>
</dbReference>
<dbReference type="PRINTS" id="PR01590">
    <property type="entry name" value="HTHFIS"/>
</dbReference>
<dbReference type="InterPro" id="IPR003593">
    <property type="entry name" value="AAA+_ATPase"/>
</dbReference>
<dbReference type="AlphaFoldDB" id="A0A7C1BBS5"/>
<dbReference type="InterPro" id="IPR029016">
    <property type="entry name" value="GAF-like_dom_sf"/>
</dbReference>
<dbReference type="Pfam" id="PF02954">
    <property type="entry name" value="HTH_8"/>
    <property type="match status" value="1"/>
</dbReference>
<organism evidence="8">
    <name type="scientific">candidate division WOR-3 bacterium</name>
    <dbReference type="NCBI Taxonomy" id="2052148"/>
    <lineage>
        <taxon>Bacteria</taxon>
        <taxon>Bacteria division WOR-3</taxon>
    </lineage>
</organism>
<dbReference type="PROSITE" id="PS00688">
    <property type="entry name" value="SIGMA54_INTERACT_3"/>
    <property type="match status" value="1"/>
</dbReference>
<evidence type="ECO:0000256" key="2">
    <source>
        <dbReference type="ARBA" id="ARBA00022840"/>
    </source>
</evidence>